<evidence type="ECO:0000313" key="1">
    <source>
        <dbReference type="EMBL" id="CAI2369598.1"/>
    </source>
</evidence>
<dbReference type="AlphaFoldDB" id="A0AAD1XF26"/>
<reference evidence="1" key="1">
    <citation type="submission" date="2023-07" db="EMBL/GenBank/DDBJ databases">
        <authorList>
            <consortium name="AG Swart"/>
            <person name="Singh M."/>
            <person name="Singh A."/>
            <person name="Seah K."/>
            <person name="Emmerich C."/>
        </authorList>
    </citation>
    <scope>NUCLEOTIDE SEQUENCE</scope>
    <source>
        <strain evidence="1">DP1</strain>
    </source>
</reference>
<evidence type="ECO:0000313" key="2">
    <source>
        <dbReference type="Proteomes" id="UP001295684"/>
    </source>
</evidence>
<proteinExistence type="predicted"/>
<keyword evidence="2" id="KW-1185">Reference proteome</keyword>
<dbReference type="EMBL" id="CAMPGE010010752">
    <property type="protein sequence ID" value="CAI2369598.1"/>
    <property type="molecule type" value="Genomic_DNA"/>
</dbReference>
<dbReference type="Proteomes" id="UP001295684">
    <property type="component" value="Unassembled WGS sequence"/>
</dbReference>
<protein>
    <submittedName>
        <fullName evidence="1">Uncharacterized protein</fullName>
    </submittedName>
</protein>
<name>A0AAD1XF26_EUPCR</name>
<organism evidence="1 2">
    <name type="scientific">Euplotes crassus</name>
    <dbReference type="NCBI Taxonomy" id="5936"/>
    <lineage>
        <taxon>Eukaryota</taxon>
        <taxon>Sar</taxon>
        <taxon>Alveolata</taxon>
        <taxon>Ciliophora</taxon>
        <taxon>Intramacronucleata</taxon>
        <taxon>Spirotrichea</taxon>
        <taxon>Hypotrichia</taxon>
        <taxon>Euplotida</taxon>
        <taxon>Euplotidae</taxon>
        <taxon>Moneuplotes</taxon>
    </lineage>
</organism>
<sequence>MESLRTIELEVHKQEKLFYISYRGVLSRPLGYSMKKLYEGQCGMRSKKEIRNLGCDKLRAQFNMIGFARDRSFYPDSHLEYMEKKCFHELEIWNSERFKFRDSPELYTKNCIPRRGIINICRVARFITTVFNIDIPRLQVKDLNKIFHAFHHVNEFWMFGGNMVGSPSDFRIDPSVEFKITVILPGKMKDNHHWLSALVESPSIRKNLRSFRDHHSKNKKLEEVLAKWKTHIYIERR</sequence>
<comment type="caution">
    <text evidence="1">The sequence shown here is derived from an EMBL/GenBank/DDBJ whole genome shotgun (WGS) entry which is preliminary data.</text>
</comment>
<gene>
    <name evidence="1" type="ORF">ECRASSUSDP1_LOCUS10901</name>
</gene>
<accession>A0AAD1XF26</accession>